<keyword evidence="1" id="KW-0472">Membrane</keyword>
<dbReference type="Proteomes" id="UP000321367">
    <property type="component" value="Unassembled WGS sequence"/>
</dbReference>
<protein>
    <submittedName>
        <fullName evidence="2">Uncharacterized protein</fullName>
    </submittedName>
</protein>
<gene>
    <name evidence="2" type="ORF">ES724_16255</name>
</gene>
<keyword evidence="1" id="KW-1133">Transmembrane helix</keyword>
<dbReference type="AlphaFoldDB" id="A0A5C6ZMH7"/>
<comment type="caution">
    <text evidence="2">The sequence shown here is derived from an EMBL/GenBank/DDBJ whole genome shotgun (WGS) entry which is preliminary data.</text>
</comment>
<feature type="transmembrane region" description="Helical" evidence="1">
    <location>
        <begin position="12"/>
        <end position="30"/>
    </location>
</feature>
<feature type="transmembrane region" description="Helical" evidence="1">
    <location>
        <begin position="42"/>
        <end position="60"/>
    </location>
</feature>
<reference evidence="2 3" key="1">
    <citation type="submission" date="2019-08" db="EMBL/GenBank/DDBJ databases">
        <title>Genome sequence of Gillisia hiemivivida IC154 (type strain).</title>
        <authorList>
            <person name="Bowman J.P."/>
        </authorList>
    </citation>
    <scope>NUCLEOTIDE SEQUENCE [LARGE SCALE GENOMIC DNA]</scope>
    <source>
        <strain evidence="2 3">IC154</strain>
    </source>
</reference>
<organism evidence="2 3">
    <name type="scientific">Gillisia hiemivivida</name>
    <dbReference type="NCBI Taxonomy" id="291190"/>
    <lineage>
        <taxon>Bacteria</taxon>
        <taxon>Pseudomonadati</taxon>
        <taxon>Bacteroidota</taxon>
        <taxon>Flavobacteriia</taxon>
        <taxon>Flavobacteriales</taxon>
        <taxon>Flavobacteriaceae</taxon>
        <taxon>Gillisia</taxon>
    </lineage>
</organism>
<evidence type="ECO:0000313" key="3">
    <source>
        <dbReference type="Proteomes" id="UP000321367"/>
    </source>
</evidence>
<keyword evidence="1" id="KW-0812">Transmembrane</keyword>
<evidence type="ECO:0000256" key="1">
    <source>
        <dbReference type="SAM" id="Phobius"/>
    </source>
</evidence>
<sequence>MRSLINPDHRFIYSLPGNLMVGGIFNLLTIKKRTMYYLSKHITAVGKVAFTILFFLFAIACQKEEIASNELQSADASIKSLNSVNITSTGMNFIAPKEIPSGWNTFRYMNKTGEPHFFLLIKIPEEKTLEDYKNQVTVPFNNLLEVLRGERDFNRETDAIASWFFTDAINSGGTGIIEAGGKAVTSIYLEPGNYIIECYVKLPNGKLHSVVGMLDQMTVTEEVTKDKEPKVDVSIDITAAGIQLNDEIKRPGLHTFSGINLKSCV</sequence>
<dbReference type="EMBL" id="VORY01000039">
    <property type="protein sequence ID" value="TXD91668.1"/>
    <property type="molecule type" value="Genomic_DNA"/>
</dbReference>
<keyword evidence="3" id="KW-1185">Reference proteome</keyword>
<accession>A0A5C6ZMH7</accession>
<name>A0A5C6ZMH7_9FLAO</name>
<dbReference type="OrthoDB" id="1437689at2"/>
<dbReference type="RefSeq" id="WP_146934992.1">
    <property type="nucleotide sequence ID" value="NZ_CBCSHZ010000043.1"/>
</dbReference>
<proteinExistence type="predicted"/>
<evidence type="ECO:0000313" key="2">
    <source>
        <dbReference type="EMBL" id="TXD91668.1"/>
    </source>
</evidence>